<dbReference type="AlphaFoldDB" id="A0A173R5V1"/>
<name>A0A173R5V1_9FIRM</name>
<sequence length="169" mass="18597">MAKWLDIKGPVVADTVYADSTLVAKDVAFTLPGIEFLTADVQAMGNMTVPLIGLLENMELSITKIGVDNGLRRMNRLEKQSFEFRWVQNVVKSDGSTATEGCKAFVRTMPGSFPELGVEVGSATEAENTYNVTRLQIYANGVEICCVDRLAQILRINGKDYMSQINNLL</sequence>
<organism evidence="1 2">
    <name type="scientific">Agathobacter rectalis</name>
    <dbReference type="NCBI Taxonomy" id="39491"/>
    <lineage>
        <taxon>Bacteria</taxon>
        <taxon>Bacillati</taxon>
        <taxon>Bacillota</taxon>
        <taxon>Clostridia</taxon>
        <taxon>Lachnospirales</taxon>
        <taxon>Lachnospiraceae</taxon>
        <taxon>Agathobacter</taxon>
    </lineage>
</organism>
<protein>
    <submittedName>
        <fullName evidence="1">Phage major tail tube protein</fullName>
    </submittedName>
</protein>
<dbReference type="InterPro" id="IPR006498">
    <property type="entry name" value="Tail_tube"/>
</dbReference>
<dbReference type="Pfam" id="PF04985">
    <property type="entry name" value="Phage_tube"/>
    <property type="match status" value="1"/>
</dbReference>
<dbReference type="RefSeq" id="WP_055236846.1">
    <property type="nucleotide sequence ID" value="NZ_CYXM01000001.1"/>
</dbReference>
<accession>A0A173R5V1</accession>
<gene>
    <name evidence="1" type="ORF">ERS852580_00283</name>
</gene>
<evidence type="ECO:0000313" key="1">
    <source>
        <dbReference type="EMBL" id="CUM73126.1"/>
    </source>
</evidence>
<dbReference type="Proteomes" id="UP000095673">
    <property type="component" value="Unassembled WGS sequence"/>
</dbReference>
<dbReference type="EMBL" id="CYXM01000001">
    <property type="protein sequence ID" value="CUM73126.1"/>
    <property type="molecule type" value="Genomic_DNA"/>
</dbReference>
<evidence type="ECO:0000313" key="2">
    <source>
        <dbReference type="Proteomes" id="UP000095673"/>
    </source>
</evidence>
<proteinExistence type="predicted"/>
<dbReference type="OrthoDB" id="1854877at2"/>
<reference evidence="1 2" key="1">
    <citation type="submission" date="2015-09" db="EMBL/GenBank/DDBJ databases">
        <authorList>
            <consortium name="Pathogen Informatics"/>
        </authorList>
    </citation>
    <scope>NUCLEOTIDE SEQUENCE [LARGE SCALE GENOMIC DNA]</scope>
    <source>
        <strain evidence="1 2">2789STDY5834968</strain>
    </source>
</reference>